<dbReference type="OrthoDB" id="8138867at2"/>
<dbReference type="InterPro" id="IPR018594">
    <property type="entry name" value="DUF2023"/>
</dbReference>
<dbReference type="Pfam" id="PF09633">
    <property type="entry name" value="DUF2023"/>
    <property type="match status" value="1"/>
</dbReference>
<protein>
    <submittedName>
        <fullName evidence="2">Protein of uncharacterized function (DUF2023)</fullName>
    </submittedName>
</protein>
<dbReference type="Proteomes" id="UP000255233">
    <property type="component" value="Unassembled WGS sequence"/>
</dbReference>
<feature type="domain" description="DUF2023" evidence="1">
    <location>
        <begin position="13"/>
        <end position="113"/>
    </location>
</feature>
<evidence type="ECO:0000313" key="2">
    <source>
        <dbReference type="EMBL" id="SUE32934.1"/>
    </source>
</evidence>
<organism evidence="2 3">
    <name type="scientific">Rikenella microfusus</name>
    <dbReference type="NCBI Taxonomy" id="28139"/>
    <lineage>
        <taxon>Bacteria</taxon>
        <taxon>Pseudomonadati</taxon>
        <taxon>Bacteroidota</taxon>
        <taxon>Bacteroidia</taxon>
        <taxon>Bacteroidales</taxon>
        <taxon>Rikenellaceae</taxon>
        <taxon>Rikenella</taxon>
    </lineage>
</organism>
<sequence length="123" mass="14401">MNRPDYSDFSEMRVFMHHIYEFKKGVRSLILCTMCRTCADFMIQRLERQHIEYLCQPVSGNKVNLYFGKRACLDAVRSFVDKPLNLLTPEEDFMLGAMLGYDIGLQCERFCQRKMKSAALRAV</sequence>
<dbReference type="Gene3D" id="3.30.2190.10">
    <property type="entry name" value="PG1857-like"/>
    <property type="match status" value="1"/>
</dbReference>
<accession>A0A379MMH2</accession>
<dbReference type="SUPFAM" id="SSF160448">
    <property type="entry name" value="PG1857-like"/>
    <property type="match status" value="1"/>
</dbReference>
<evidence type="ECO:0000313" key="3">
    <source>
        <dbReference type="Proteomes" id="UP000255233"/>
    </source>
</evidence>
<dbReference type="RefSeq" id="WP_027291018.1">
    <property type="nucleotide sequence ID" value="NZ_CALVFX010000004.1"/>
</dbReference>
<dbReference type="STRING" id="880526.GCA_000427365_01321"/>
<name>A0A379MMH2_9BACT</name>
<reference evidence="2 3" key="1">
    <citation type="submission" date="2018-06" db="EMBL/GenBank/DDBJ databases">
        <authorList>
            <consortium name="Pathogen Informatics"/>
            <person name="Doyle S."/>
        </authorList>
    </citation>
    <scope>NUCLEOTIDE SEQUENCE [LARGE SCALE GENOMIC DNA]</scope>
    <source>
        <strain evidence="2 3">NCTC11190</strain>
    </source>
</reference>
<dbReference type="AlphaFoldDB" id="A0A379MMH2"/>
<dbReference type="InterPro" id="IPR036780">
    <property type="entry name" value="PG1857-like_sf"/>
</dbReference>
<keyword evidence="3" id="KW-1185">Reference proteome</keyword>
<dbReference type="EMBL" id="UGVL01000001">
    <property type="protein sequence ID" value="SUE32934.1"/>
    <property type="molecule type" value="Genomic_DNA"/>
</dbReference>
<evidence type="ECO:0000259" key="1">
    <source>
        <dbReference type="Pfam" id="PF09633"/>
    </source>
</evidence>
<proteinExistence type="predicted"/>
<gene>
    <name evidence="2" type="ORF">NCTC11190_00117</name>
</gene>